<sequence>MKDHIKNVCFRKTLLITLLLIILKYTKYDYLEKENGEKPKYTSDISPPSLLRTYFDVYVNRKNKDVKELKKLLKNVTISNDYLCTVKKVDINVYNKICGNKVNKIILSNERKYGENDLKKKCISTGSSSCKFGEEKKQEKLFTNYEKRNVYKNSSLLEDFDENGNTNKNFLFGLFDIIAKIKKIIIDTSNKIISMCLFNTGNHEENVFYIKNNKGYDELQNSNLYNYYENSNINIYSINKELYGYNEEYANKYLYSFIDISSDNLNINFYQKGVQGEDGNIAPEIFKNKNVHNLYKDKKYDSHSKIDDGNKSDWGVSNNKTEKYILETETNRNINFKNGQFLIVSDYFWKKSEKWNESKITQSKKLHKKNDEMIHRLIGRILADNDHEYENLSLNQDRDRERDRERGRERDRERENERKEEIEWKRQGDKNQVKYSAAEERLLLIIREKNGDPKSDNSDKSGVTVLEFSRLPPKKRRRACTILAENESDNSGKDSSNDSKASDNKNNSSGESSDKPKDHSTASPVTGDVPECKINMPYTLIGGKEPESASSDDKSQDYNPASPTPGDTPEDKINIPSILVEGKEPESASSDDKSQDYSPASPTPGDTPEDKINRPSRLIAEKESDDKNEDKNEDHNKDQDKEQDKETNSSDKKNNESKEYDPASQPAEDIPEGKINRPSRLIAEKESENKSENKNSDNKNNSSDKSDNDPIDYSPASPAPADTPEGKINRPSRLFAEQESENKSEDKDNDKNKEQDKETNSSDKKSNESKEYDPASPPTDDIPEGKINRPSRLIAEKESENKSENKNSDNKNNSSDKSDNDPIDYSPASPAPADTPEGKINRPSRLIAEKESENKSEDKDNDKNKEHDKETNSSDKNNGESKEYDPASQPAEDIPEGKINRPSRLIAEKESENKSEDKDNDKNKEQDKETNSSDKKSNESKEYDPDSQPAEDIPEGKINRPSRLIAEKESENKSENKNSENKNNSSDKNDEAPIDYSPASPAPADTPEGKINRPSRLIAEKESENKSENKSSDNKNNSSDKSDNDPLDYSPASPAPADAPEGKINRPSRLIAEKESENKSEDKDKDQDKETNSSDKKSNESKEYDPDSQPAEDIPEGKINRPSRLIAEKESENKSEDKDNDKNKEQDKETNSSDKKSNESKEYDLDSQPAEDIPEGKINRPSRLIAEKESENKSEDKDNDKNKEHDKETNSSDKNNGESKEYDPASQPAEDIPEGKINRPSRLIAEKESENKSENKNSDNKNNSSDKNDEAPIDYSPASPAPADTPEGKTNRPSRLIAEQELENKENVKYVKQYKPYNPSNNNNDVSKYYSSASSPPSDAPEGKMNKPPRLFAEIESEDKNEDHNKDQDKEQDKETNSSDKKNNESKEYDPASQPAEDIPEGKINRPSRLIAEKESENKSENKNSDNKNNSSDKSDNDPIDYSPASPAPADTPEGKINRPSRLFAEQESENKSEDKDNDKNKEHDKETNSSDKKSNESKEYDPDSQPAEDIPEGKINRPSRLIAEKELEYKDNEQGKEQFSKKNEVNRNQNASHKSIVVENGQKGNGDEEKKSMFENIKKKKEKYRKKYYVYDIIETIEALSSLSDEEYDMNYGAANRAKATSILGKYLRQPSVSNKYLDINLFFDEKPYRYRKGNYYFINPFPYSIIKMKKNEGLAYSEKIEYDGVYCYSLSFNNNSSLTYAIENSFRNVKPIEEIVPGTLTGFKSDDGYQKMLTPMFVEEDMFLHCTFNNEPNEIENRIASFPVKIFLKKNLNKTKGCSFQINKHDSIYKEYAERESFLSKKIILNDENSSNECDITATNEIIGFQCGPPYKHYTNNSNTSYMDKIFFNHVNNEDIKSGEYFKVEPAHCFEEVNTNEHIENVAPGSFAFPNFEMINGGLKSHHTRYLKLNIRDPNTAISCYCNYYNNGQIIYSGIMTINGKKNYNGQSDSIYSTQDINKANDNAKQTGHKKNKINKMENYNDYKYFLNLLSYYNPYFMLYRKHPEDAVKKDFAYDSKHSNKNNDEFFKKIKSKLANLKFSDNDKYIHGMDDNLRYKYDNRHSSVYPISDYDSESYFDSERLSDSYGDTFNDDYISPNSNSYYGENTYNSDDLFSNYDDVNIEGEYGELEPLQDNVTFQDNKSYEDKTQSIVVINKSKNVNVYIPKNIIKNKSKHIKDNEDIEDKKTKDALLKYLLLTYEETPDKNEKLNTKLKLFKEYFPSSKNNIFIEEKENDNTSNKIKNTSDIKEESIEPLNEKQSNNEIEVFENDFTLDHSKSYNHDNANSNNHEGGITDGQINESIPNMIMNKILRELFGHNEYDGNKEENPKKDQKTHQTKINTIENEDEEDLTEKTDGLTDGENIFQKIK</sequence>
<feature type="compositionally biased region" description="Basic and acidic residues" evidence="1">
    <location>
        <begin position="1523"/>
        <end position="1546"/>
    </location>
</feature>
<feature type="compositionally biased region" description="Basic and acidic residues" evidence="1">
    <location>
        <begin position="490"/>
        <end position="503"/>
    </location>
</feature>
<feature type="compositionally biased region" description="Basic and acidic residues" evidence="1">
    <location>
        <begin position="1411"/>
        <end position="1437"/>
    </location>
</feature>
<proteinExistence type="predicted"/>
<feature type="compositionally biased region" description="Basic and acidic residues" evidence="1">
    <location>
        <begin position="608"/>
        <end position="661"/>
    </location>
</feature>
<feature type="compositionally biased region" description="Basic and acidic residues" evidence="1">
    <location>
        <begin position="2320"/>
        <end position="2335"/>
    </location>
</feature>
<feature type="compositionally biased region" description="Basic and acidic residues" evidence="1">
    <location>
        <begin position="581"/>
        <end position="595"/>
    </location>
</feature>
<dbReference type="PROSITE" id="PS51701">
    <property type="entry name" value="6_CYS"/>
    <property type="match status" value="1"/>
</dbReference>
<reference evidence="3 4" key="1">
    <citation type="submission" date="2020-08" db="EMBL/GenBank/DDBJ databases">
        <authorList>
            <person name="Ramaprasad A."/>
        </authorList>
    </citation>
    <scope>NUCLEOTIDE SEQUENCE [LARGE SCALE GENOMIC DNA]</scope>
</reference>
<protein>
    <submittedName>
        <fullName evidence="3">6-cysteine protein liver specific protein 2, putative</fullName>
    </submittedName>
</protein>
<feature type="compositionally biased region" description="Basic and acidic residues" evidence="1">
    <location>
        <begin position="1185"/>
        <end position="1223"/>
    </location>
</feature>
<feature type="compositionally biased region" description="Basic and acidic residues" evidence="1">
    <location>
        <begin position="965"/>
        <end position="991"/>
    </location>
</feature>
<feature type="domain" description="6-Cys" evidence="2">
    <location>
        <begin position="1776"/>
        <end position="1945"/>
    </location>
</feature>
<accession>A0A6V7SSL2</accession>
<dbReference type="Proteomes" id="UP000515268">
    <property type="component" value="Chromosome PVPCR_08"/>
</dbReference>
<feature type="compositionally biased region" description="Basic and acidic residues" evidence="1">
    <location>
        <begin position="682"/>
        <end position="708"/>
    </location>
</feature>
<feature type="region of interest" description="Disordered" evidence="1">
    <location>
        <begin position="393"/>
        <end position="430"/>
    </location>
</feature>
<feature type="region of interest" description="Disordered" evidence="1">
    <location>
        <begin position="483"/>
        <end position="1572"/>
    </location>
</feature>
<feature type="compositionally biased region" description="Basic and acidic residues" evidence="1">
    <location>
        <begin position="847"/>
        <end position="885"/>
    </location>
</feature>
<gene>
    <name evidence="3" type="ORF">PVPCR_0800530</name>
</gene>
<feature type="region of interest" description="Disordered" evidence="1">
    <location>
        <begin position="2238"/>
        <end position="2257"/>
    </location>
</feature>
<organism evidence="3 4">
    <name type="scientific">Plasmodium vinckei petteri</name>
    <dbReference type="NCBI Taxonomy" id="138298"/>
    <lineage>
        <taxon>Eukaryota</taxon>
        <taxon>Sar</taxon>
        <taxon>Alveolata</taxon>
        <taxon>Apicomplexa</taxon>
        <taxon>Aconoidasida</taxon>
        <taxon>Haemosporida</taxon>
        <taxon>Plasmodiidae</taxon>
        <taxon>Plasmodium</taxon>
        <taxon>Plasmodium (Vinckeia)</taxon>
    </lineage>
</organism>
<feature type="compositionally biased region" description="Basic and acidic residues" evidence="1">
    <location>
        <begin position="794"/>
        <end position="820"/>
    </location>
</feature>
<feature type="compositionally biased region" description="Basic and acidic residues" evidence="1">
    <location>
        <begin position="450"/>
        <end position="459"/>
    </location>
</feature>
<keyword evidence="4" id="KW-1185">Reference proteome</keyword>
<evidence type="ECO:0000313" key="3">
    <source>
        <dbReference type="EMBL" id="CAD2102544.1"/>
    </source>
</evidence>
<evidence type="ECO:0000256" key="1">
    <source>
        <dbReference type="SAM" id="MobiDB-lite"/>
    </source>
</evidence>
<feature type="compositionally biased region" description="Basic and acidic residues" evidence="1">
    <location>
        <begin position="544"/>
        <end position="556"/>
    </location>
</feature>
<feature type="compositionally biased region" description="Basic and acidic residues" evidence="1">
    <location>
        <begin position="1126"/>
        <end position="1164"/>
    </location>
</feature>
<feature type="compositionally biased region" description="Basic and acidic residues" evidence="1">
    <location>
        <begin position="1361"/>
        <end position="1390"/>
    </location>
</feature>
<feature type="compositionally biased region" description="Low complexity" evidence="1">
    <location>
        <begin position="1050"/>
        <end position="1059"/>
    </location>
</feature>
<feature type="compositionally biased region" description="Polar residues" evidence="1">
    <location>
        <begin position="1318"/>
        <end position="1330"/>
    </location>
</feature>
<feature type="region of interest" description="Disordered" evidence="1">
    <location>
        <begin position="2320"/>
        <end position="2369"/>
    </location>
</feature>
<feature type="compositionally biased region" description="Basic and acidic residues" evidence="1">
    <location>
        <begin position="1018"/>
        <end position="1044"/>
    </location>
</feature>
<dbReference type="EMBL" id="LR865413">
    <property type="protein sequence ID" value="CAD2102544.1"/>
    <property type="molecule type" value="Genomic_DNA"/>
</dbReference>
<name>A0A6V7SSL2_PLAVN</name>
<feature type="region of interest" description="Disordered" evidence="1">
    <location>
        <begin position="450"/>
        <end position="470"/>
    </location>
</feature>
<evidence type="ECO:0000313" key="4">
    <source>
        <dbReference type="Proteomes" id="UP000515268"/>
    </source>
</evidence>
<evidence type="ECO:0000259" key="2">
    <source>
        <dbReference type="PROSITE" id="PS51701"/>
    </source>
</evidence>
<dbReference type="OrthoDB" id="378063at2759"/>
<feature type="compositionally biased region" description="Basic and acidic residues" evidence="1">
    <location>
        <begin position="1469"/>
        <end position="1502"/>
    </location>
</feature>
<feature type="compositionally biased region" description="Basic and acidic residues" evidence="1">
    <location>
        <begin position="906"/>
        <end position="944"/>
    </location>
</feature>
<dbReference type="VEuPathDB" id="PlasmoDB:PVPCR_0800530"/>
<dbReference type="InterPro" id="IPR010884">
    <property type="entry name" value="6_CYS_dom"/>
</dbReference>
<feature type="compositionally biased region" description="Basic and acidic residues" evidence="1">
    <location>
        <begin position="1071"/>
        <end position="1105"/>
    </location>
</feature>
<feature type="compositionally biased region" description="Basic and acidic residues" evidence="1">
    <location>
        <begin position="740"/>
        <end position="773"/>
    </location>
</feature>
<feature type="compositionally biased region" description="Basic and acidic residues" evidence="1">
    <location>
        <begin position="1244"/>
        <end position="1270"/>
    </location>
</feature>